<dbReference type="RefSeq" id="WP_197003429.1">
    <property type="nucleotide sequence ID" value="NZ_BONS01000015.1"/>
</dbReference>
<keyword evidence="2" id="KW-1185">Reference proteome</keyword>
<sequence>MLRTWIIEHLGPDTDPDWNPATLAADTLAAFTFDLDQAGALSQGWHERPIEQIRELRDHKNLTAHLECLIGHLQPGPNTDLLAAWIEVRIHLP</sequence>
<gene>
    <name evidence="1" type="ORF">IW245_002652</name>
</gene>
<comment type="caution">
    <text evidence="1">The sequence shown here is derived from an EMBL/GenBank/DDBJ whole genome shotgun (WGS) entry which is preliminary data.</text>
</comment>
<organism evidence="1 2">
    <name type="scientific">Longispora fulva</name>
    <dbReference type="NCBI Taxonomy" id="619741"/>
    <lineage>
        <taxon>Bacteria</taxon>
        <taxon>Bacillati</taxon>
        <taxon>Actinomycetota</taxon>
        <taxon>Actinomycetes</taxon>
        <taxon>Micromonosporales</taxon>
        <taxon>Micromonosporaceae</taxon>
        <taxon>Longispora</taxon>
    </lineage>
</organism>
<evidence type="ECO:0000313" key="1">
    <source>
        <dbReference type="EMBL" id="MBG6136458.1"/>
    </source>
</evidence>
<protein>
    <submittedName>
        <fullName evidence="1">Uncharacterized protein</fullName>
    </submittedName>
</protein>
<name>A0A8J7G9W0_9ACTN</name>
<dbReference type="AlphaFoldDB" id="A0A8J7G9W0"/>
<proteinExistence type="predicted"/>
<reference evidence="1" key="1">
    <citation type="submission" date="2020-11" db="EMBL/GenBank/DDBJ databases">
        <title>Sequencing the genomes of 1000 actinobacteria strains.</title>
        <authorList>
            <person name="Klenk H.-P."/>
        </authorList>
    </citation>
    <scope>NUCLEOTIDE SEQUENCE</scope>
    <source>
        <strain evidence="1">DSM 45356</strain>
    </source>
</reference>
<dbReference type="EMBL" id="JADOUF010000001">
    <property type="protein sequence ID" value="MBG6136458.1"/>
    <property type="molecule type" value="Genomic_DNA"/>
</dbReference>
<evidence type="ECO:0000313" key="2">
    <source>
        <dbReference type="Proteomes" id="UP000622552"/>
    </source>
</evidence>
<dbReference type="Proteomes" id="UP000622552">
    <property type="component" value="Unassembled WGS sequence"/>
</dbReference>
<accession>A0A8J7G9W0</accession>